<keyword evidence="4" id="KW-1185">Reference proteome</keyword>
<dbReference type="InterPro" id="IPR037460">
    <property type="entry name" value="SEST-like"/>
</dbReference>
<sequence length="280" mass="29377">MRIRVALVALSTTVGLLAAPAVAQADEPVEYVALGDSYAAGSGVLPIVKNRNPLCLQSSRNYPHVLAASIGANLDDRTCGGAATNDFNEAQYPGTPAQLNAVDEATDLITISIGGNDGGLFGTAIQECALAGLSTGGFGNPCERKYGSKYLDIIDTIVYPNVKQALQLTKDKGPNARIVVVGYPWIMPATRGCFPLMPVARGDVPYVRALQARLHDRIAQASSEEGVEYVDLEQASEGKDTCGSIKTRWVEPVLGGTNPVIVHPNARGEAGMAAVVQATL</sequence>
<dbReference type="InterPro" id="IPR013830">
    <property type="entry name" value="SGNH_hydro"/>
</dbReference>
<comment type="caution">
    <text evidence="3">The sequence shown here is derived from an EMBL/GenBank/DDBJ whole genome shotgun (WGS) entry which is preliminary data.</text>
</comment>
<dbReference type="GO" id="GO:0016787">
    <property type="term" value="F:hydrolase activity"/>
    <property type="evidence" value="ECO:0007669"/>
    <property type="project" value="UniProtKB-KW"/>
</dbReference>
<dbReference type="Pfam" id="PF13472">
    <property type="entry name" value="Lipase_GDSL_2"/>
    <property type="match status" value="1"/>
</dbReference>
<dbReference type="PANTHER" id="PTHR37981">
    <property type="entry name" value="LIPASE 2"/>
    <property type="match status" value="1"/>
</dbReference>
<gene>
    <name evidence="3" type="ORF">ACFOUW_04360</name>
</gene>
<dbReference type="PANTHER" id="PTHR37981:SF1">
    <property type="entry name" value="SGNH HYDROLASE-TYPE ESTERASE DOMAIN-CONTAINING PROTEIN"/>
    <property type="match status" value="1"/>
</dbReference>
<evidence type="ECO:0000259" key="2">
    <source>
        <dbReference type="Pfam" id="PF13472"/>
    </source>
</evidence>
<dbReference type="Proteomes" id="UP001595699">
    <property type="component" value="Unassembled WGS sequence"/>
</dbReference>
<dbReference type="RefSeq" id="WP_205120116.1">
    <property type="nucleotide sequence ID" value="NZ_JAFBCM010000001.1"/>
</dbReference>
<feature type="signal peptide" evidence="1">
    <location>
        <begin position="1"/>
        <end position="25"/>
    </location>
</feature>
<keyword evidence="1" id="KW-0732">Signal</keyword>
<dbReference type="CDD" id="cd01823">
    <property type="entry name" value="SEST_like"/>
    <property type="match status" value="1"/>
</dbReference>
<accession>A0ABV7Y7G3</accession>
<organism evidence="3 4">
    <name type="scientific">Tenggerimyces flavus</name>
    <dbReference type="NCBI Taxonomy" id="1708749"/>
    <lineage>
        <taxon>Bacteria</taxon>
        <taxon>Bacillati</taxon>
        <taxon>Actinomycetota</taxon>
        <taxon>Actinomycetes</taxon>
        <taxon>Propionibacteriales</taxon>
        <taxon>Nocardioidaceae</taxon>
        <taxon>Tenggerimyces</taxon>
    </lineage>
</organism>
<evidence type="ECO:0000313" key="4">
    <source>
        <dbReference type="Proteomes" id="UP001595699"/>
    </source>
</evidence>
<feature type="domain" description="SGNH hydrolase-type esterase" evidence="2">
    <location>
        <begin position="33"/>
        <end position="269"/>
    </location>
</feature>
<evidence type="ECO:0000256" key="1">
    <source>
        <dbReference type="SAM" id="SignalP"/>
    </source>
</evidence>
<name>A0ABV7Y7G3_9ACTN</name>
<dbReference type="EMBL" id="JBHRZH010000004">
    <property type="protein sequence ID" value="MFC3760058.1"/>
    <property type="molecule type" value="Genomic_DNA"/>
</dbReference>
<dbReference type="InterPro" id="IPR036514">
    <property type="entry name" value="SGNH_hydro_sf"/>
</dbReference>
<feature type="chain" id="PRO_5046673574" evidence="1">
    <location>
        <begin position="26"/>
        <end position="280"/>
    </location>
</feature>
<dbReference type="EC" id="3.1.-.-" evidence="3"/>
<reference evidence="4" key="1">
    <citation type="journal article" date="2019" name="Int. J. Syst. Evol. Microbiol.">
        <title>The Global Catalogue of Microorganisms (GCM) 10K type strain sequencing project: providing services to taxonomists for standard genome sequencing and annotation.</title>
        <authorList>
            <consortium name="The Broad Institute Genomics Platform"/>
            <consortium name="The Broad Institute Genome Sequencing Center for Infectious Disease"/>
            <person name="Wu L."/>
            <person name="Ma J."/>
        </authorList>
    </citation>
    <scope>NUCLEOTIDE SEQUENCE [LARGE SCALE GENOMIC DNA]</scope>
    <source>
        <strain evidence="4">CGMCC 4.7241</strain>
    </source>
</reference>
<proteinExistence type="predicted"/>
<dbReference type="SUPFAM" id="SSF52266">
    <property type="entry name" value="SGNH hydrolase"/>
    <property type="match status" value="1"/>
</dbReference>
<dbReference type="Gene3D" id="3.40.50.1110">
    <property type="entry name" value="SGNH hydrolase"/>
    <property type="match status" value="1"/>
</dbReference>
<protein>
    <submittedName>
        <fullName evidence="3">SGNH/GDSL hydrolase family protein</fullName>
        <ecNumber evidence="3">3.1.-.-</ecNumber>
    </submittedName>
</protein>
<keyword evidence="3" id="KW-0378">Hydrolase</keyword>
<evidence type="ECO:0000313" key="3">
    <source>
        <dbReference type="EMBL" id="MFC3760058.1"/>
    </source>
</evidence>